<evidence type="ECO:0000313" key="2">
    <source>
        <dbReference type="Proteomes" id="UP000175989"/>
    </source>
</evidence>
<keyword evidence="2" id="KW-1185">Reference proteome</keyword>
<dbReference type="InterPro" id="IPR010451">
    <property type="entry name" value="Acetoacetate_decarboxylase"/>
</dbReference>
<dbReference type="GO" id="GO:0016491">
    <property type="term" value="F:oxidoreductase activity"/>
    <property type="evidence" value="ECO:0007669"/>
    <property type="project" value="UniProtKB-ARBA"/>
</dbReference>
<dbReference type="Pfam" id="PF13450">
    <property type="entry name" value="NAD_binding_8"/>
    <property type="match status" value="1"/>
</dbReference>
<dbReference type="InterPro" id="IPR050703">
    <property type="entry name" value="Flavin_MAO"/>
</dbReference>
<protein>
    <submittedName>
        <fullName evidence="1">Acetoacetate decarboxylase Adc</fullName>
    </submittedName>
</protein>
<comment type="caution">
    <text evidence="1">The sequence shown here is derived from an EMBL/GenBank/DDBJ whole genome shotgun (WGS) entry which is preliminary data.</text>
</comment>
<organism evidence="1 2">
    <name type="scientific">Duganella phyllosphaerae</name>
    <dbReference type="NCBI Taxonomy" id="762836"/>
    <lineage>
        <taxon>Bacteria</taxon>
        <taxon>Pseudomonadati</taxon>
        <taxon>Pseudomonadota</taxon>
        <taxon>Betaproteobacteria</taxon>
        <taxon>Burkholderiales</taxon>
        <taxon>Oxalobacteraceae</taxon>
        <taxon>Telluria group</taxon>
        <taxon>Duganella</taxon>
    </lineage>
</organism>
<dbReference type="Proteomes" id="UP000175989">
    <property type="component" value="Unassembled WGS sequence"/>
</dbReference>
<dbReference type="InterPro" id="IPR036188">
    <property type="entry name" value="FAD/NAD-bd_sf"/>
</dbReference>
<gene>
    <name evidence="1" type="ORF">DUPY_06250</name>
</gene>
<sequence length="1055" mass="116018">MATRPPYIYQGGSALMHSPLQLKNAEMVGFFIKGDSARLQATLDDTLNRVAGARMRFKAISPYVLTTFTRVNHANSAVPVDQAKGWITEIDIVTWIMVGAMDAEGELAHIYYYPAHIFVDDGMALINGRELFGYPKYLCEYEIPTAGAEPLRCAVAAKGFHPFSPETRIAMHPLLEVNATEKTGIEKPVHSVLDLIEEAIELFLSIPDFFNLDVAGWDDIISLLRNPRIDQIFLKQFPDSAGVNAVYQAILAAPATVEKIHGGKLLGYEYQAVLHAFDSFPLDQTLGFKLGAQDAILPFNLNFDFTAQPGEELVDNSTIAPQKIAVLGGGVSAMTAAYYLSDQPGWQNNYDITVYQQGWRLGGKGASGRNAQYGQRIEEHGLHIWFGFYTNAFKMIKQAYGSLNRPAGAPLATWHDAFKQHDYVALSEDVGGHWRNWSIVFPTLPGVPGEGDQEITLWQLAVAMVGWIEKWIKSLDRLTEALDLEDHPHHTGIVPDWLYHLAEGVANTVGELAEDFKLLGSALSGMVANLSPDTRRHTELEHHALAGVMAGVRTRLHSRYGTLLARADSGNPGGKGGAGADIMDDVRRLFICIDLGTTVMKGVFDDGVIRNGFDVINDIDFRAWLRKHGGHEELSVNSAPVRGFYDLVFAYEGGDFGKPNIEAGTLLRSMARIGLCYKGGIMFKMQAGMGDVVFTPLYEALVARGVKFKFFHKVEELVPDGAQIGSIRMTEQVTMAAAGDDYYPLVDVKGLACWPSQPLYSQLDPDQAELLQVKEINLESHWTDWPQQYQERFGKPLPTHTLRRGVDFDQVVFGISIGSLPALCPQLLAHSPALLATSEHVKTVATQAYQVWLDKDLAQMGWSHQPGGQQPVLSGFTEPYDTWAPMDQLLVREDWAEGTEPRNVSYFCSALTVSDYPPATDTGFPARMALQAKDGAINQLSGEIAALWSAAGPAGAFPWQWLVDGTGATGVQRFDAQYWRANVDPSERYVMSVVGSTKYRLRTDQSGFGNLFLTGDWIKTGLNAGCVEAAVMAGMQTSRAISGYPVDIDGETDFV</sequence>
<dbReference type="RefSeq" id="WP_070246305.1">
    <property type="nucleotide sequence ID" value="NZ_LROM01000044.1"/>
</dbReference>
<dbReference type="PANTHER" id="PTHR43563:SF1">
    <property type="entry name" value="AMINE OXIDASE [FLAVIN-CONTAINING] B"/>
    <property type="match status" value="1"/>
</dbReference>
<name>A0A1E7X6T9_9BURK</name>
<dbReference type="SUPFAM" id="SSF160104">
    <property type="entry name" value="Acetoacetate decarboxylase-like"/>
    <property type="match status" value="1"/>
</dbReference>
<proteinExistence type="predicted"/>
<dbReference type="PANTHER" id="PTHR43563">
    <property type="entry name" value="AMINE OXIDASE"/>
    <property type="match status" value="1"/>
</dbReference>
<reference evidence="2" key="1">
    <citation type="journal article" date="2016" name="Front. Microbiol.">
        <title>Molecular Keys to the Janthinobacterium and Duganella spp. Interaction with the Plant Pathogen Fusarium graminearum.</title>
        <authorList>
            <person name="Haack F.S."/>
            <person name="Poehlein A."/>
            <person name="Kroger C."/>
            <person name="Voigt C.A."/>
            <person name="Piepenbring M."/>
            <person name="Bode H.B."/>
            <person name="Daniel R."/>
            <person name="Schafer W."/>
            <person name="Streit W.R."/>
        </authorList>
    </citation>
    <scope>NUCLEOTIDE SEQUENCE [LARGE SCALE GENOMIC DNA]</scope>
    <source>
        <strain evidence="2">T54</strain>
    </source>
</reference>
<dbReference type="PATRIC" id="fig|762836.4.peg.663"/>
<dbReference type="InterPro" id="IPR023375">
    <property type="entry name" value="ADC_dom_sf"/>
</dbReference>
<dbReference type="Gene3D" id="3.50.50.60">
    <property type="entry name" value="FAD/NAD(P)-binding domain"/>
    <property type="match status" value="1"/>
</dbReference>
<dbReference type="Pfam" id="PF06314">
    <property type="entry name" value="ADC"/>
    <property type="match status" value="1"/>
</dbReference>
<dbReference type="EMBL" id="LROM01000044">
    <property type="protein sequence ID" value="OFA08682.1"/>
    <property type="molecule type" value="Genomic_DNA"/>
</dbReference>
<accession>A0A1E7X6T9</accession>
<evidence type="ECO:0000313" key="1">
    <source>
        <dbReference type="EMBL" id="OFA08682.1"/>
    </source>
</evidence>
<dbReference type="AlphaFoldDB" id="A0A1E7X6T9"/>
<dbReference type="Gene3D" id="2.40.400.10">
    <property type="entry name" value="Acetoacetate decarboxylase-like"/>
    <property type="match status" value="1"/>
</dbReference>
<dbReference type="OrthoDB" id="220163at2"/>
<dbReference type="GO" id="GO:0016829">
    <property type="term" value="F:lyase activity"/>
    <property type="evidence" value="ECO:0007669"/>
    <property type="project" value="InterPro"/>
</dbReference>
<dbReference type="SUPFAM" id="SSF51905">
    <property type="entry name" value="FAD/NAD(P)-binding domain"/>
    <property type="match status" value="1"/>
</dbReference>